<keyword evidence="4 7" id="KW-0472">Membrane</keyword>
<accession>A0A267H5N6</accession>
<comment type="subcellular location">
    <subcellularLocation>
        <location evidence="1">Membrane</location>
    </subcellularLocation>
</comment>
<feature type="coiled-coil region" evidence="5">
    <location>
        <begin position="1175"/>
        <end position="1209"/>
    </location>
</feature>
<evidence type="ECO:0000256" key="5">
    <source>
        <dbReference type="SAM" id="Coils"/>
    </source>
</evidence>
<gene>
    <name evidence="9" type="ORF">BOX15_Mlig020561g2</name>
</gene>
<dbReference type="EMBL" id="NIVC01000038">
    <property type="protein sequence ID" value="PAA92837.1"/>
    <property type="molecule type" value="Genomic_DNA"/>
</dbReference>
<feature type="transmembrane region" description="Helical" evidence="7">
    <location>
        <begin position="338"/>
        <end position="367"/>
    </location>
</feature>
<protein>
    <recommendedName>
        <fullName evidence="8">SUN domain-containing protein</fullName>
    </recommendedName>
</protein>
<feature type="coiled-coil region" evidence="5">
    <location>
        <begin position="1240"/>
        <end position="1267"/>
    </location>
</feature>
<proteinExistence type="predicted"/>
<dbReference type="InterPro" id="IPR012919">
    <property type="entry name" value="SUN_dom"/>
</dbReference>
<feature type="coiled-coil region" evidence="5">
    <location>
        <begin position="1556"/>
        <end position="1592"/>
    </location>
</feature>
<evidence type="ECO:0000259" key="8">
    <source>
        <dbReference type="PROSITE" id="PS51469"/>
    </source>
</evidence>
<feature type="compositionally biased region" description="Acidic residues" evidence="6">
    <location>
        <begin position="202"/>
        <end position="212"/>
    </location>
</feature>
<keyword evidence="5" id="KW-0175">Coiled coil</keyword>
<feature type="region of interest" description="Disordered" evidence="6">
    <location>
        <begin position="836"/>
        <end position="874"/>
    </location>
</feature>
<feature type="coiled-coil region" evidence="5">
    <location>
        <begin position="994"/>
        <end position="1021"/>
    </location>
</feature>
<evidence type="ECO:0000256" key="1">
    <source>
        <dbReference type="ARBA" id="ARBA00004370"/>
    </source>
</evidence>
<reference evidence="9 10" key="1">
    <citation type="submission" date="2017-06" db="EMBL/GenBank/DDBJ databases">
        <title>A platform for efficient transgenesis in Macrostomum lignano, a flatworm model organism for stem cell research.</title>
        <authorList>
            <person name="Berezikov E."/>
        </authorList>
    </citation>
    <scope>NUCLEOTIDE SEQUENCE [LARGE SCALE GENOMIC DNA]</scope>
    <source>
        <strain evidence="9">DV1</strain>
        <tissue evidence="9">Whole organism</tissue>
    </source>
</reference>
<feature type="compositionally biased region" description="Low complexity" evidence="6">
    <location>
        <begin position="916"/>
        <end position="926"/>
    </location>
</feature>
<feature type="region of interest" description="Disordered" evidence="6">
    <location>
        <begin position="916"/>
        <end position="937"/>
    </location>
</feature>
<dbReference type="PROSITE" id="PS51469">
    <property type="entry name" value="SUN"/>
    <property type="match status" value="1"/>
</dbReference>
<dbReference type="Gene3D" id="2.60.120.260">
    <property type="entry name" value="Galactose-binding domain-like"/>
    <property type="match status" value="1"/>
</dbReference>
<evidence type="ECO:0000256" key="6">
    <source>
        <dbReference type="SAM" id="MobiDB-lite"/>
    </source>
</evidence>
<evidence type="ECO:0000256" key="2">
    <source>
        <dbReference type="ARBA" id="ARBA00022692"/>
    </source>
</evidence>
<feature type="coiled-coil region" evidence="5">
    <location>
        <begin position="688"/>
        <end position="730"/>
    </location>
</feature>
<dbReference type="InterPro" id="IPR045119">
    <property type="entry name" value="SUN1-5"/>
</dbReference>
<evidence type="ECO:0000256" key="7">
    <source>
        <dbReference type="SAM" id="Phobius"/>
    </source>
</evidence>
<feature type="coiled-coil region" evidence="5">
    <location>
        <begin position="1348"/>
        <end position="1385"/>
    </location>
</feature>
<evidence type="ECO:0000313" key="9">
    <source>
        <dbReference type="EMBL" id="PAA92837.1"/>
    </source>
</evidence>
<dbReference type="Pfam" id="PF07738">
    <property type="entry name" value="Sad1_UNC"/>
    <property type="match status" value="1"/>
</dbReference>
<sequence>CVWFMSAFGSPDGSSAFEELSSLNETFSYLNPNDHRLYHEVSPKSNYTYAYSGSYQTELLHRNWRSPNLSRSPLHSPPGNTAGCFAGSPSPFNIAPVSPVSIVGSSSASTASSSVGSSGIGIRERRRFSASTLSLHGSSESDRVLRSRCRAEGGVHCGHVDCRLHGVASLKLTSSDVRRSVRFKLRTADGDTLTAGDAAHEYDDDGSDDEDHQGDRGTVEATLSRQYYEGARYQPDYAYNSSLSSRTTMSTVRTATTTTTTSRTMLANTKQKIVSGLLTAVAFSANLAKATAQFVLAPLVSAISAVKDSVTAVSSSRSAAVSVTRQQHYRNVQRKSSWCFCSSSTLLLLLCLLIFLPLALLTVWWYVLSPILAALRNSNGTTAHTSTGVPLDAVGGQQGCCDSKIVANMELRWNQELTEMRSMLNLLAQQRENDEAQRKLLLQRLAQQTNSQVVVGSDSTDENNSTEIERQIAVLRQADADQLQFTSSMSDRISKLEKAQLSLAGELRQQMLKELSGRMDIVTQRVSDERMRSQQKWNEHEKQLTSLKKHAAEQAKHIATAVNQLDTVEKAEKSLSESVSEQQRAQQDAEKERLKLAVDVKEQLGEYENRLSLLQKTLLEQKSLVTDTNNRLVLIEGSTSESAIAEKQQQQTLLDLQRDIGEHKSMILLLQKASSEQKKSEALVAKRLDSVEQKSDKERQKLAELLQQQLEKQQKQLTALMNSESKLNKQTSDISERLIAIEKMPPKASSTESVVKPSEGDTIYQTLTVKIQQQLNDNSQEIVSLKEADSEQKKNAASVADRLTAIEKASRENQDKMQQDMQQQMADFQKQLAQLRKDGDEQRESTTSLSGRLTTLESSVESATINESNENKDRSNLMKEFNEQLKQHQNQFELLRQTDSGHQELVTAIAKRLSSLETSMSSATSTRKQDDKSNEGEKISDVIRHQLGELKDQVSQLQQVEAEQRKLTATVSDRLDVVESKLASSSSTQQNDDAVAQQKLISDLQQNLVNYQRQIDLLKQADVQQIETDDSFVKRLIAVEKLVSEVKTGLRNSDSDREKQLLELRNLMETCQKQLSQLQESEIELRKSSVSMSERIESVHLMASSNHENATAERLKLASDLDNQNRLLQQMQLAESEQVTTISGISERLLAIEAVLSSAASLKDGGEDGKRRKAMIDLRQHLSDYQKQLEQLRQAEAEQKKLVEAVQQRLVSVESTLNSFGESKPVNVESAETSQPNSDLTKQNNEISVLQEKLKEYQLQIGAISERLDANEKISENASVEAKSAVALVKQFDSDEMQKELIAEMKNQLSGYEDQLKLLQDKESEKQTLVAKLSEQLTALEAAVSANALSKEAEVKEQAKQKSDLEKQLNAYQLQLALLKDAEAEQRKLSSAVSERLSALETASTLSNEHNSAERSKIAKTFEQQLSGYQEQLLLLKQFSTEQQSVNANVSDRLFALESSITSLGADKESLVEDLVKLKEAEAELRKLATSMSERLATVESTVTLLTSSKSQDASEQSKLTVELQDQFSTYQQQLAVLKEAEVEQRKLALTVTKRLDELESSLKTVTKQVKAEDLKQQLEEYQRNLDAKHQIFVSNVSERINAVEASFSAAQENGLGEQQKLTVELQQQLNNYQQQLVLLQQTESDNKQRLFAVESSAASIAGEDEGRRQSIAALQRQVNNIEEQLAQLKDSPPVPGSSCNDTVNETYPAGNVTEAVRLHRQLAEYRRRLVAVERLASSSCNCSIRDFKADDPFPNLVPDFALHSAGAYVVGTRCTVAYNGQASVVELFGFPVLAFSRSPTTALEPDTNLGECWAFQGFPGHLIVRLAVPARVSSVTIDHAAREVSYNASMSSAPRNFSVYGLESSYTAFTEAVILGSFVYNADTGPASQTFHLNSTTERYWEYVELVVESNHGNEMYTCLYRFRVHGLA</sequence>
<feature type="compositionally biased region" description="Low complexity" evidence="6">
    <location>
        <begin position="845"/>
        <end position="859"/>
    </location>
</feature>
<feature type="compositionally biased region" description="Basic and acidic residues" evidence="6">
    <location>
        <begin position="927"/>
        <end position="937"/>
    </location>
</feature>
<feature type="domain" description="SUN" evidence="8">
    <location>
        <begin position="1767"/>
        <end position="1930"/>
    </location>
</feature>
<feature type="coiled-coil region" evidence="5">
    <location>
        <begin position="568"/>
        <end position="617"/>
    </location>
</feature>
<dbReference type="Proteomes" id="UP000215902">
    <property type="component" value="Unassembled WGS sequence"/>
</dbReference>
<feature type="region of interest" description="Disordered" evidence="6">
    <location>
        <begin position="195"/>
        <end position="219"/>
    </location>
</feature>
<evidence type="ECO:0000256" key="4">
    <source>
        <dbReference type="ARBA" id="ARBA00023136"/>
    </source>
</evidence>
<feature type="non-terminal residue" evidence="9">
    <location>
        <position position="1"/>
    </location>
</feature>
<dbReference type="GO" id="GO:0043495">
    <property type="term" value="F:protein-membrane adaptor activity"/>
    <property type="evidence" value="ECO:0007669"/>
    <property type="project" value="TreeGrafter"/>
</dbReference>
<keyword evidence="10" id="KW-1185">Reference proteome</keyword>
<dbReference type="OrthoDB" id="342281at2759"/>
<feature type="coiled-coil region" evidence="5">
    <location>
        <begin position="1616"/>
        <end position="1643"/>
    </location>
</feature>
<dbReference type="PANTHER" id="PTHR12911:SF8">
    <property type="entry name" value="KLAROID PROTEIN-RELATED"/>
    <property type="match status" value="1"/>
</dbReference>
<dbReference type="PANTHER" id="PTHR12911">
    <property type="entry name" value="SAD1/UNC-84-LIKE PROTEIN-RELATED"/>
    <property type="match status" value="1"/>
</dbReference>
<organism evidence="9 10">
    <name type="scientific">Macrostomum lignano</name>
    <dbReference type="NCBI Taxonomy" id="282301"/>
    <lineage>
        <taxon>Eukaryota</taxon>
        <taxon>Metazoa</taxon>
        <taxon>Spiralia</taxon>
        <taxon>Lophotrochozoa</taxon>
        <taxon>Platyhelminthes</taxon>
        <taxon>Rhabditophora</taxon>
        <taxon>Macrostomorpha</taxon>
        <taxon>Macrostomida</taxon>
        <taxon>Macrostomidae</taxon>
        <taxon>Macrostomum</taxon>
    </lineage>
</organism>
<comment type="caution">
    <text evidence="9">The sequence shown here is derived from an EMBL/GenBank/DDBJ whole genome shotgun (WGS) entry which is preliminary data.</text>
</comment>
<evidence type="ECO:0000313" key="10">
    <source>
        <dbReference type="Proteomes" id="UP000215902"/>
    </source>
</evidence>
<keyword evidence="2 7" id="KW-0812">Transmembrane</keyword>
<evidence type="ECO:0000256" key="3">
    <source>
        <dbReference type="ARBA" id="ARBA00022989"/>
    </source>
</evidence>
<keyword evidence="3 7" id="KW-1133">Transmembrane helix</keyword>
<dbReference type="GO" id="GO:0034993">
    <property type="term" value="C:meiotic nuclear membrane microtubule tethering complex"/>
    <property type="evidence" value="ECO:0007669"/>
    <property type="project" value="TreeGrafter"/>
</dbReference>
<name>A0A267H5N6_9PLAT</name>
<dbReference type="STRING" id="282301.A0A267H5N6"/>